<evidence type="ECO:0000313" key="2">
    <source>
        <dbReference type="Proteomes" id="UP000289886"/>
    </source>
</evidence>
<comment type="caution">
    <text evidence="1">The sequence shown here is derived from an EMBL/GenBank/DDBJ whole genome shotgun (WGS) entry which is preliminary data.</text>
</comment>
<name>A0A662YUM9_ACIRT</name>
<dbReference type="GO" id="GO:0005654">
    <property type="term" value="C:nucleoplasm"/>
    <property type="evidence" value="ECO:0007669"/>
    <property type="project" value="TreeGrafter"/>
</dbReference>
<sequence length="110" mass="12791">AQGPNKVIHRYKRILCTYKETKIMTKALCRHKLERNTMVSTALIAQLAIAAPEKYKELAASHSEKERLLDFSKRCLEAMDVETKERLHKMKADRKLLPLGKSKKHQDFQN</sequence>
<dbReference type="EMBL" id="SCEB01000198">
    <property type="protein sequence ID" value="RXN00345.1"/>
    <property type="molecule type" value="Genomic_DNA"/>
</dbReference>
<reference evidence="1 2" key="1">
    <citation type="submission" date="2019-01" db="EMBL/GenBank/DDBJ databases">
        <title>Draft Genome and Complete Hox-Cluster Characterization of the Sterlet Sturgeon (Acipenser ruthenus).</title>
        <authorList>
            <person name="Wei Q."/>
        </authorList>
    </citation>
    <scope>NUCLEOTIDE SEQUENCE [LARGE SCALE GENOMIC DNA]</scope>
    <source>
        <strain evidence="1">WHYD16114868_AA</strain>
        <tissue evidence="1">Blood</tissue>
    </source>
</reference>
<proteinExistence type="predicted"/>
<dbReference type="PANTHER" id="PTHR16477">
    <property type="entry name" value="COILED-COIL DOMAIN-CONTAINING PROTEIN 106"/>
    <property type="match status" value="1"/>
</dbReference>
<organism evidence="1 2">
    <name type="scientific">Acipenser ruthenus</name>
    <name type="common">Sterlet sturgeon</name>
    <dbReference type="NCBI Taxonomy" id="7906"/>
    <lineage>
        <taxon>Eukaryota</taxon>
        <taxon>Metazoa</taxon>
        <taxon>Chordata</taxon>
        <taxon>Craniata</taxon>
        <taxon>Vertebrata</taxon>
        <taxon>Euteleostomi</taxon>
        <taxon>Actinopterygii</taxon>
        <taxon>Chondrostei</taxon>
        <taxon>Acipenseriformes</taxon>
        <taxon>Acipenseridae</taxon>
        <taxon>Acipenser</taxon>
    </lineage>
</organism>
<keyword evidence="2" id="KW-1185">Reference proteome</keyword>
<dbReference type="InterPro" id="IPR031591">
    <property type="entry name" value="CCDC106"/>
</dbReference>
<dbReference type="AlphaFoldDB" id="A0A662YUM9"/>
<evidence type="ECO:0000313" key="1">
    <source>
        <dbReference type="EMBL" id="RXN00345.1"/>
    </source>
</evidence>
<dbReference type="Proteomes" id="UP000289886">
    <property type="component" value="Unassembled WGS sequence"/>
</dbReference>
<dbReference type="PANTHER" id="PTHR16477:SF5">
    <property type="entry name" value="COILED-COIL DOMAIN-CONTAINING PROTEIN 106-RELATED"/>
    <property type="match status" value="1"/>
</dbReference>
<accession>A0A662YUM9</accession>
<gene>
    <name evidence="1" type="ORF">EOD39_9693</name>
</gene>
<dbReference type="Pfam" id="PF15794">
    <property type="entry name" value="CCDC106"/>
    <property type="match status" value="1"/>
</dbReference>
<protein>
    <submittedName>
        <fullName evidence="1">Coiled-coil domain-containing protein 106</fullName>
    </submittedName>
</protein>
<feature type="non-terminal residue" evidence="1">
    <location>
        <position position="1"/>
    </location>
</feature>